<accession>A0A7I8W9W7</accession>
<dbReference type="PANTHER" id="PTHR13778:SF47">
    <property type="entry name" value="LIPOPOLYSACCHARIDE 1,3-GALACTOSYLTRANSFERASE"/>
    <property type="match status" value="1"/>
</dbReference>
<dbReference type="GO" id="GO:0046872">
    <property type="term" value="F:metal ion binding"/>
    <property type="evidence" value="ECO:0007669"/>
    <property type="project" value="UniProtKB-KW"/>
</dbReference>
<evidence type="ECO:0000256" key="1">
    <source>
        <dbReference type="ARBA" id="ARBA00006351"/>
    </source>
</evidence>
<dbReference type="Pfam" id="PF01501">
    <property type="entry name" value="Glyco_transf_8"/>
    <property type="match status" value="1"/>
</dbReference>
<keyword evidence="3" id="KW-0808">Transferase</keyword>
<reference evidence="5 6" key="1">
    <citation type="submission" date="2020-08" db="EMBL/GenBank/DDBJ databases">
        <authorList>
            <person name="Hejnol A."/>
        </authorList>
    </citation>
    <scope>NUCLEOTIDE SEQUENCE [LARGE SCALE GENOMIC DNA]</scope>
</reference>
<evidence type="ECO:0000256" key="3">
    <source>
        <dbReference type="ARBA" id="ARBA00022679"/>
    </source>
</evidence>
<dbReference type="GO" id="GO:0016757">
    <property type="term" value="F:glycosyltransferase activity"/>
    <property type="evidence" value="ECO:0007669"/>
    <property type="project" value="UniProtKB-KW"/>
</dbReference>
<gene>
    <name evidence="5" type="ORF">DGYR_LOCUS12408</name>
</gene>
<dbReference type="InterPro" id="IPR002495">
    <property type="entry name" value="Glyco_trans_8"/>
</dbReference>
<dbReference type="GO" id="GO:0005794">
    <property type="term" value="C:Golgi apparatus"/>
    <property type="evidence" value="ECO:0007669"/>
    <property type="project" value="TreeGrafter"/>
</dbReference>
<keyword evidence="2" id="KW-0328">Glycosyltransferase</keyword>
<dbReference type="Proteomes" id="UP000549394">
    <property type="component" value="Unassembled WGS sequence"/>
</dbReference>
<dbReference type="AlphaFoldDB" id="A0A7I8W9W7"/>
<dbReference type="SUPFAM" id="SSF53448">
    <property type="entry name" value="Nucleotide-diphospho-sugar transferases"/>
    <property type="match status" value="1"/>
</dbReference>
<comment type="similarity">
    <text evidence="1">Belongs to the glycosyltransferase 8 family.</text>
</comment>
<evidence type="ECO:0000256" key="4">
    <source>
        <dbReference type="ARBA" id="ARBA00022723"/>
    </source>
</evidence>
<evidence type="ECO:0000313" key="6">
    <source>
        <dbReference type="Proteomes" id="UP000549394"/>
    </source>
</evidence>
<dbReference type="EMBL" id="CAJFCJ010000024">
    <property type="protein sequence ID" value="CAD5124936.1"/>
    <property type="molecule type" value="Genomic_DNA"/>
</dbReference>
<evidence type="ECO:0000313" key="5">
    <source>
        <dbReference type="EMBL" id="CAD5124936.1"/>
    </source>
</evidence>
<keyword evidence="6" id="KW-1185">Reference proteome</keyword>
<proteinExistence type="inferred from homology"/>
<organism evidence="5 6">
    <name type="scientific">Dimorphilus gyrociliatus</name>
    <dbReference type="NCBI Taxonomy" id="2664684"/>
    <lineage>
        <taxon>Eukaryota</taxon>
        <taxon>Metazoa</taxon>
        <taxon>Spiralia</taxon>
        <taxon>Lophotrochozoa</taxon>
        <taxon>Annelida</taxon>
        <taxon>Polychaeta</taxon>
        <taxon>Polychaeta incertae sedis</taxon>
        <taxon>Dinophilidae</taxon>
        <taxon>Dimorphilus</taxon>
    </lineage>
</organism>
<dbReference type="PANTHER" id="PTHR13778">
    <property type="entry name" value="GLYCOSYLTRANSFERASE 8 DOMAIN-CONTAINING PROTEIN"/>
    <property type="match status" value="1"/>
</dbReference>
<name>A0A7I8W9W7_9ANNE</name>
<dbReference type="InterPro" id="IPR050748">
    <property type="entry name" value="Glycosyltrans_8_dom-fam"/>
</dbReference>
<protein>
    <submittedName>
        <fullName evidence="5">DgyrCDS13181</fullName>
    </submittedName>
</protein>
<dbReference type="OrthoDB" id="411524at2759"/>
<sequence>MATINSVRKHTKRSQVFFHLVTTNRLSNYIRNWISNSELRNINYDITEFDTSLLHSKVKLHSGRPELAKPMNYARFYYQILFPHLKTRIIHLDDDTIVQRDLTELSRVFIHDGHIAAFAEDCNWLLQKSSTMNRYEDYFNLEHELVKRYDVNPKACSFNTGVYVADLKAWKQHDITQKLDEILIANYKDYVYGNKYGGGGSQPPMMLALYKKYSKLPAEWHVQHLGDVKVDSLYSSDFIENKAKLLHWNGRLKPWKLTSPYHHIWKRYYVADPSKRFTLSPNTNKSFKEPT</sequence>
<dbReference type="InterPro" id="IPR029044">
    <property type="entry name" value="Nucleotide-diphossugar_trans"/>
</dbReference>
<dbReference type="Gene3D" id="3.90.550.10">
    <property type="entry name" value="Spore Coat Polysaccharide Biosynthesis Protein SpsA, Chain A"/>
    <property type="match status" value="1"/>
</dbReference>
<keyword evidence="4" id="KW-0479">Metal-binding</keyword>
<evidence type="ECO:0000256" key="2">
    <source>
        <dbReference type="ARBA" id="ARBA00022676"/>
    </source>
</evidence>
<comment type="caution">
    <text evidence="5">The sequence shown here is derived from an EMBL/GenBank/DDBJ whole genome shotgun (WGS) entry which is preliminary data.</text>
</comment>